<gene>
    <name evidence="10" type="ORF">PRK78_002197</name>
</gene>
<accession>A0AAF0DDQ7</accession>
<evidence type="ECO:0000256" key="6">
    <source>
        <dbReference type="ARBA" id="ARBA00022989"/>
    </source>
</evidence>
<dbReference type="EMBL" id="CP120627">
    <property type="protein sequence ID" value="WEW56746.1"/>
    <property type="molecule type" value="Genomic_DNA"/>
</dbReference>
<dbReference type="AlphaFoldDB" id="A0AAF0DDQ7"/>
<evidence type="ECO:0000256" key="5">
    <source>
        <dbReference type="ARBA" id="ARBA00022824"/>
    </source>
</evidence>
<feature type="transmembrane region" description="Helical" evidence="9">
    <location>
        <begin position="125"/>
        <end position="141"/>
    </location>
</feature>
<feature type="region of interest" description="Disordered" evidence="8">
    <location>
        <begin position="52"/>
        <end position="83"/>
    </location>
</feature>
<proteinExistence type="inferred from homology"/>
<feature type="transmembrane region" description="Helical" evidence="9">
    <location>
        <begin position="20"/>
        <end position="43"/>
    </location>
</feature>
<keyword evidence="5" id="KW-0256">Endoplasmic reticulum</keyword>
<dbReference type="InterPro" id="IPR007369">
    <property type="entry name" value="Peptidase_A22B_SPP"/>
</dbReference>
<dbReference type="GO" id="GO:0042500">
    <property type="term" value="F:aspartic endopeptidase activity, intramembrane cleaving"/>
    <property type="evidence" value="ECO:0007669"/>
    <property type="project" value="InterPro"/>
</dbReference>
<evidence type="ECO:0000256" key="7">
    <source>
        <dbReference type="ARBA" id="ARBA00023136"/>
    </source>
</evidence>
<protein>
    <recommendedName>
        <fullName evidence="12">Signal peptide peptidase</fullName>
    </recommendedName>
</protein>
<comment type="subcellular location">
    <subcellularLocation>
        <location evidence="1">Endoplasmic reticulum membrane</location>
        <topology evidence="1">Multi-pass membrane protein</topology>
    </subcellularLocation>
</comment>
<feature type="compositionally biased region" description="Basic and acidic residues" evidence="8">
    <location>
        <begin position="547"/>
        <end position="559"/>
    </location>
</feature>
<feature type="transmembrane region" description="Helical" evidence="9">
    <location>
        <begin position="95"/>
        <end position="113"/>
    </location>
</feature>
<name>A0AAF0DDQ7_9EURO</name>
<dbReference type="SMART" id="SM00730">
    <property type="entry name" value="PSN"/>
    <property type="match status" value="1"/>
</dbReference>
<dbReference type="GO" id="GO:0098553">
    <property type="term" value="C:lumenal side of endoplasmic reticulum membrane"/>
    <property type="evidence" value="ECO:0007669"/>
    <property type="project" value="TreeGrafter"/>
</dbReference>
<feature type="compositionally biased region" description="Basic and acidic residues" evidence="8">
    <location>
        <begin position="490"/>
        <end position="507"/>
    </location>
</feature>
<dbReference type="Pfam" id="PF04258">
    <property type="entry name" value="Peptidase_A22B"/>
    <property type="match status" value="1"/>
</dbReference>
<dbReference type="InterPro" id="IPR006639">
    <property type="entry name" value="Preselin/SPP"/>
</dbReference>
<keyword evidence="3 9" id="KW-0812">Transmembrane</keyword>
<keyword evidence="4" id="KW-0378">Hydrolase</keyword>
<feature type="transmembrane region" description="Helical" evidence="9">
    <location>
        <begin position="295"/>
        <end position="316"/>
    </location>
</feature>
<feature type="compositionally biased region" description="Acidic residues" evidence="8">
    <location>
        <begin position="70"/>
        <end position="81"/>
    </location>
</feature>
<keyword evidence="11" id="KW-1185">Reference proteome</keyword>
<organism evidence="10 11">
    <name type="scientific">Emydomyces testavorans</name>
    <dbReference type="NCBI Taxonomy" id="2070801"/>
    <lineage>
        <taxon>Eukaryota</taxon>
        <taxon>Fungi</taxon>
        <taxon>Dikarya</taxon>
        <taxon>Ascomycota</taxon>
        <taxon>Pezizomycotina</taxon>
        <taxon>Eurotiomycetes</taxon>
        <taxon>Eurotiomycetidae</taxon>
        <taxon>Onygenales</taxon>
        <taxon>Nannizziopsiaceae</taxon>
        <taxon>Emydomyces</taxon>
    </lineage>
</organism>
<feature type="transmembrane region" description="Helical" evidence="9">
    <location>
        <begin position="336"/>
        <end position="358"/>
    </location>
</feature>
<evidence type="ECO:0000256" key="8">
    <source>
        <dbReference type="SAM" id="MobiDB-lite"/>
    </source>
</evidence>
<dbReference type="Proteomes" id="UP001219355">
    <property type="component" value="Chromosome 1"/>
</dbReference>
<feature type="compositionally biased region" description="Low complexity" evidence="8">
    <location>
        <begin position="587"/>
        <end position="607"/>
    </location>
</feature>
<evidence type="ECO:0000256" key="2">
    <source>
        <dbReference type="ARBA" id="ARBA00006859"/>
    </source>
</evidence>
<comment type="similarity">
    <text evidence="2">Belongs to the peptidase A22B family.</text>
</comment>
<feature type="compositionally biased region" description="Polar residues" evidence="8">
    <location>
        <begin position="560"/>
        <end position="572"/>
    </location>
</feature>
<dbReference type="PANTHER" id="PTHR12174">
    <property type="entry name" value="SIGNAL PEPTIDE PEPTIDASE"/>
    <property type="match status" value="1"/>
</dbReference>
<keyword evidence="7 9" id="KW-0472">Membrane</keyword>
<feature type="region of interest" description="Disordered" evidence="8">
    <location>
        <begin position="485"/>
        <end position="507"/>
    </location>
</feature>
<dbReference type="PANTHER" id="PTHR12174:SF23">
    <property type="entry name" value="MINOR HISTOCOMPATIBILITY ANTIGEN H13"/>
    <property type="match status" value="1"/>
</dbReference>
<evidence type="ECO:0000256" key="9">
    <source>
        <dbReference type="SAM" id="Phobius"/>
    </source>
</evidence>
<evidence type="ECO:0000256" key="4">
    <source>
        <dbReference type="ARBA" id="ARBA00022801"/>
    </source>
</evidence>
<evidence type="ECO:0008006" key="12">
    <source>
        <dbReference type="Google" id="ProtNLM"/>
    </source>
</evidence>
<feature type="region of interest" description="Disordered" evidence="8">
    <location>
        <begin position="519"/>
        <end position="625"/>
    </location>
</feature>
<sequence>MSLSTSLSKALDSFIYGFDIARPIIPTYIHLLISALFCIYIGAHASLSRPSSAAQPAKKKKRKNGKTEGQTDDEEETDDDLNMTRKMEGLQPSDAIMFPVLSGLTLGGLYLLLKHFDPAVLNKVLNWYFSYAGFLFTTAFVRDGYSVLRSFVFPEHYAFHGSLWKADQEKCAFTEVVEKERVPTNPRARESPLPGILGAIYLPRCIHSLLWAVRGALYETATLHARIGSFLNIKAFFTIVDVLSINTALCTTGYAAFVARPWWLINFLGFSFAYGALQLLSPTTFATGSLILSSLFFYDIYFVFYTPMMVTVAQGLDLPIKLLFPRPPTSKEDPSLTALAMLGLGDIVLPGIMIGLALRFDLYLHYLRKSSTAAKTENDTGPRPKYVTATGGWGERFWISVKPFPKLPEKEATYHEARSFRKTYFKAGLVGYVLGMLATLVAMQISNHPQPALLYLVPGVLSSIWLTALIKGDISVMWNFSDSVDDEDKKEDQEKAQNKAPKEREKVSVKERFKQFLFGADKPGPADRKEGSNEGSQAGEIKVNKAKKPDELKEKRKSDTSSVELVSFSISLQRKKRREKAPLSTLESQSVADSVSAAAESDSTSSSPVLVEKASESPLKKRRTR</sequence>
<feature type="transmembrane region" description="Helical" evidence="9">
    <location>
        <begin position="424"/>
        <end position="446"/>
    </location>
</feature>
<feature type="transmembrane region" description="Helical" evidence="9">
    <location>
        <begin position="263"/>
        <end position="283"/>
    </location>
</feature>
<evidence type="ECO:0000256" key="3">
    <source>
        <dbReference type="ARBA" id="ARBA00022692"/>
    </source>
</evidence>
<evidence type="ECO:0000256" key="1">
    <source>
        <dbReference type="ARBA" id="ARBA00004477"/>
    </source>
</evidence>
<keyword evidence="6 9" id="KW-1133">Transmembrane helix</keyword>
<reference evidence="10" key="1">
    <citation type="submission" date="2023-03" db="EMBL/GenBank/DDBJ databases">
        <title>Emydomyces testavorans Genome Sequence.</title>
        <authorList>
            <person name="Hoyer L."/>
        </authorList>
    </citation>
    <scope>NUCLEOTIDE SEQUENCE</scope>
    <source>
        <strain evidence="10">16-2883</strain>
    </source>
</reference>
<dbReference type="GO" id="GO:0006465">
    <property type="term" value="P:signal peptide processing"/>
    <property type="evidence" value="ECO:0007669"/>
    <property type="project" value="TreeGrafter"/>
</dbReference>
<feature type="transmembrane region" description="Helical" evidence="9">
    <location>
        <begin position="452"/>
        <end position="470"/>
    </location>
</feature>
<dbReference type="GO" id="GO:0098554">
    <property type="term" value="C:cytoplasmic side of endoplasmic reticulum membrane"/>
    <property type="evidence" value="ECO:0007669"/>
    <property type="project" value="TreeGrafter"/>
</dbReference>
<dbReference type="GO" id="GO:0033619">
    <property type="term" value="P:membrane protein proteolysis"/>
    <property type="evidence" value="ECO:0007669"/>
    <property type="project" value="TreeGrafter"/>
</dbReference>
<feature type="transmembrane region" description="Helical" evidence="9">
    <location>
        <begin position="235"/>
        <end position="257"/>
    </location>
</feature>
<evidence type="ECO:0000313" key="11">
    <source>
        <dbReference type="Proteomes" id="UP001219355"/>
    </source>
</evidence>
<evidence type="ECO:0000313" key="10">
    <source>
        <dbReference type="EMBL" id="WEW56746.1"/>
    </source>
</evidence>